<dbReference type="EMBL" id="CP082276">
    <property type="protein sequence ID" value="USH04879.1"/>
    <property type="molecule type" value="Genomic_DNA"/>
</dbReference>
<evidence type="ECO:0000313" key="10">
    <source>
        <dbReference type="Proteomes" id="UP001056255"/>
    </source>
</evidence>
<organism evidence="9 10">
    <name type="scientific">Grimontia kaedaensis</name>
    <dbReference type="NCBI Taxonomy" id="2872157"/>
    <lineage>
        <taxon>Bacteria</taxon>
        <taxon>Pseudomonadati</taxon>
        <taxon>Pseudomonadota</taxon>
        <taxon>Gammaproteobacteria</taxon>
        <taxon>Vibrionales</taxon>
        <taxon>Vibrionaceae</taxon>
        <taxon>Grimontia</taxon>
    </lineage>
</organism>
<keyword evidence="10" id="KW-1185">Reference proteome</keyword>
<evidence type="ECO:0000256" key="8">
    <source>
        <dbReference type="RuleBase" id="RU364100"/>
    </source>
</evidence>
<dbReference type="InterPro" id="IPR036590">
    <property type="entry name" value="SRAP-like"/>
</dbReference>
<name>A0ABY4X0U0_9GAMM</name>
<accession>A0ABY4X0U0</accession>
<keyword evidence="5" id="KW-0190">Covalent protein-DNA linkage</keyword>
<dbReference type="Pfam" id="PF02586">
    <property type="entry name" value="SRAP"/>
    <property type="match status" value="1"/>
</dbReference>
<keyword evidence="7" id="KW-0456">Lyase</keyword>
<dbReference type="InterPro" id="IPR003738">
    <property type="entry name" value="SRAP"/>
</dbReference>
<evidence type="ECO:0000256" key="2">
    <source>
        <dbReference type="ARBA" id="ARBA00022670"/>
    </source>
</evidence>
<keyword evidence="2 8" id="KW-0645">Protease</keyword>
<evidence type="ECO:0000256" key="6">
    <source>
        <dbReference type="ARBA" id="ARBA00023125"/>
    </source>
</evidence>
<evidence type="ECO:0000256" key="1">
    <source>
        <dbReference type="ARBA" id="ARBA00008136"/>
    </source>
</evidence>
<evidence type="ECO:0000256" key="5">
    <source>
        <dbReference type="ARBA" id="ARBA00023124"/>
    </source>
</evidence>
<dbReference type="EC" id="3.4.-.-" evidence="8"/>
<keyword evidence="3" id="KW-0227">DNA damage</keyword>
<dbReference type="SUPFAM" id="SSF143081">
    <property type="entry name" value="BB1717-like"/>
    <property type="match status" value="1"/>
</dbReference>
<sequence>MCGRFNVTDDPYMHLLLDSLGVDLGRLPIRASNNIAPTDTVSIVVSNGEEMVLKNACWWLLMHQEDGCIRPLTKYASFNTRSDKLNVKGSAGFDAFRQTRCIIPVSGFVETQQGNAYAMEPVGSAIAFGGLFRRWIEETTGEEVLSCSIVTLPPHPKIEPYHAKSMPLILPLNPEVQRKWLDCPATNVGELEEMLSPQLPLPLSVTPIEKASVRNAIGESVHLAAD</sequence>
<protein>
    <recommendedName>
        <fullName evidence="8">Abasic site processing protein</fullName>
        <ecNumber evidence="8">3.4.-.-</ecNumber>
    </recommendedName>
</protein>
<evidence type="ECO:0000256" key="3">
    <source>
        <dbReference type="ARBA" id="ARBA00022763"/>
    </source>
</evidence>
<dbReference type="RefSeq" id="WP_251881113.1">
    <property type="nucleotide sequence ID" value="NZ_CP082276.1"/>
</dbReference>
<dbReference type="PANTHER" id="PTHR13604:SF0">
    <property type="entry name" value="ABASIC SITE PROCESSING PROTEIN HMCES"/>
    <property type="match status" value="1"/>
</dbReference>
<evidence type="ECO:0000313" key="9">
    <source>
        <dbReference type="EMBL" id="USH04879.1"/>
    </source>
</evidence>
<keyword evidence="6" id="KW-0238">DNA-binding</keyword>
<dbReference type="Gene3D" id="3.90.1680.10">
    <property type="entry name" value="SOS response associated peptidase-like"/>
    <property type="match status" value="1"/>
</dbReference>
<comment type="similarity">
    <text evidence="1 8">Belongs to the SOS response-associated peptidase family.</text>
</comment>
<reference evidence="9" key="1">
    <citation type="submission" date="2021-08" db="EMBL/GenBank/DDBJ databases">
        <authorList>
            <person name="Sakaguchi M."/>
            <person name="Kikuchi T."/>
            <person name="Urbanczyk H."/>
        </authorList>
    </citation>
    <scope>NUCLEOTIDE SEQUENCE</scope>
    <source>
        <strain evidence="9">020920N</strain>
    </source>
</reference>
<gene>
    <name evidence="9" type="ORF">K6Q96_24580</name>
</gene>
<dbReference type="Proteomes" id="UP001056255">
    <property type="component" value="Chromosome II"/>
</dbReference>
<evidence type="ECO:0000256" key="4">
    <source>
        <dbReference type="ARBA" id="ARBA00022801"/>
    </source>
</evidence>
<proteinExistence type="inferred from homology"/>
<keyword evidence="4 8" id="KW-0378">Hydrolase</keyword>
<dbReference type="PANTHER" id="PTHR13604">
    <property type="entry name" value="DC12-RELATED"/>
    <property type="match status" value="1"/>
</dbReference>
<evidence type="ECO:0000256" key="7">
    <source>
        <dbReference type="ARBA" id="ARBA00023239"/>
    </source>
</evidence>